<dbReference type="OrthoDB" id="7067800at2"/>
<protein>
    <submittedName>
        <fullName evidence="1">Kynurenine formamidase</fullName>
        <ecNumber evidence="1">3.5.1.9</ecNumber>
    </submittedName>
</protein>
<accession>A0A222P108</accession>
<dbReference type="PANTHER" id="PTHR31118:SF12">
    <property type="entry name" value="CYCLASE-LIKE PROTEIN 2"/>
    <property type="match status" value="1"/>
</dbReference>
<dbReference type="RefSeq" id="WP_094090582.1">
    <property type="nucleotide sequence ID" value="NZ_CP016397.1"/>
</dbReference>
<keyword evidence="1" id="KW-0378">Hydrolase</keyword>
<evidence type="ECO:0000313" key="1">
    <source>
        <dbReference type="EMBL" id="ASQ45534.1"/>
    </source>
</evidence>
<organism evidence="1 2">
    <name type="scientific">Legionella clemsonensis</name>
    <dbReference type="NCBI Taxonomy" id="1867846"/>
    <lineage>
        <taxon>Bacteria</taxon>
        <taxon>Pseudomonadati</taxon>
        <taxon>Pseudomonadota</taxon>
        <taxon>Gammaproteobacteria</taxon>
        <taxon>Legionellales</taxon>
        <taxon>Legionellaceae</taxon>
        <taxon>Legionella</taxon>
    </lineage>
</organism>
<sequence length="228" mass="24902">MNFPYALVDLTHTLTASIPCWEGTCGFQHHNVHDYEAGLDISFRVQRLDMDAGIGTHVDAPAHCIKGGKTIADLDLNKLLSPCIVIDVTGVANANYIVSPKDILAFEAAYSEITAGSFVIVRTGWDKYWGNPHKYRNNYNFPCIAAETAELLLQRKITGLGIDTLSPDRPDTGYPVHRMLLGAGKYIVENIANAKSLPAIGSYILVLPIKIKGGTEAPVRLIALLKKK</sequence>
<dbReference type="Pfam" id="PF04199">
    <property type="entry name" value="Cyclase"/>
    <property type="match status" value="1"/>
</dbReference>
<reference evidence="2" key="1">
    <citation type="submission" date="2016-07" db="EMBL/GenBank/DDBJ databases">
        <authorList>
            <person name="Florea S."/>
            <person name="Webb J.S."/>
            <person name="Jaromczyk J."/>
            <person name="Schardl C.L."/>
        </authorList>
    </citation>
    <scope>NUCLEOTIDE SEQUENCE [LARGE SCALE GENOMIC DNA]</scope>
    <source>
        <strain evidence="2">CDC-D5610</strain>
    </source>
</reference>
<dbReference type="EMBL" id="CP016397">
    <property type="protein sequence ID" value="ASQ45534.1"/>
    <property type="molecule type" value="Genomic_DNA"/>
</dbReference>
<dbReference type="InterPro" id="IPR007325">
    <property type="entry name" value="KFase/CYL"/>
</dbReference>
<proteinExistence type="predicted"/>
<dbReference type="SUPFAM" id="SSF102198">
    <property type="entry name" value="Putative cyclase"/>
    <property type="match status" value="1"/>
</dbReference>
<dbReference type="PANTHER" id="PTHR31118">
    <property type="entry name" value="CYCLASE-LIKE PROTEIN 2"/>
    <property type="match status" value="1"/>
</dbReference>
<gene>
    <name evidence="1" type="primary">kynB</name>
    <name evidence="1" type="ORF">clem_04880</name>
</gene>
<evidence type="ECO:0000313" key="2">
    <source>
        <dbReference type="Proteomes" id="UP000201728"/>
    </source>
</evidence>
<dbReference type="AlphaFoldDB" id="A0A222P108"/>
<dbReference type="Gene3D" id="3.50.30.50">
    <property type="entry name" value="Putative cyclase"/>
    <property type="match status" value="1"/>
</dbReference>
<dbReference type="Proteomes" id="UP000201728">
    <property type="component" value="Chromosome"/>
</dbReference>
<dbReference type="KEGG" id="lcd:clem_04880"/>
<name>A0A222P108_9GAMM</name>
<dbReference type="EC" id="3.5.1.9" evidence="1"/>
<dbReference type="InterPro" id="IPR037175">
    <property type="entry name" value="KFase_sf"/>
</dbReference>
<dbReference type="GO" id="GO:0004061">
    <property type="term" value="F:arylformamidase activity"/>
    <property type="evidence" value="ECO:0007669"/>
    <property type="project" value="UniProtKB-EC"/>
</dbReference>
<dbReference type="GO" id="GO:0019441">
    <property type="term" value="P:L-tryptophan catabolic process to kynurenine"/>
    <property type="evidence" value="ECO:0007669"/>
    <property type="project" value="InterPro"/>
</dbReference>
<keyword evidence="2" id="KW-1185">Reference proteome</keyword>